<dbReference type="SUPFAM" id="SSF54001">
    <property type="entry name" value="Cysteine proteinases"/>
    <property type="match status" value="1"/>
</dbReference>
<dbReference type="InterPro" id="IPR038765">
    <property type="entry name" value="Papain-like_cys_pep_sf"/>
</dbReference>
<dbReference type="Proteomes" id="UP000028547">
    <property type="component" value="Unassembled WGS sequence"/>
</dbReference>
<organism evidence="2 3">
    <name type="scientific">Archangium violaceum Cb vi76</name>
    <dbReference type="NCBI Taxonomy" id="1406225"/>
    <lineage>
        <taxon>Bacteria</taxon>
        <taxon>Pseudomonadati</taxon>
        <taxon>Myxococcota</taxon>
        <taxon>Myxococcia</taxon>
        <taxon>Myxococcales</taxon>
        <taxon>Cystobacterineae</taxon>
        <taxon>Archangiaceae</taxon>
        <taxon>Archangium</taxon>
    </lineage>
</organism>
<feature type="signal peptide" evidence="1">
    <location>
        <begin position="1"/>
        <end position="21"/>
    </location>
</feature>
<evidence type="ECO:0000313" key="2">
    <source>
        <dbReference type="EMBL" id="KFA87232.1"/>
    </source>
</evidence>
<dbReference type="InterPro" id="IPR024453">
    <property type="entry name" value="Peptidase_C92"/>
</dbReference>
<protein>
    <submittedName>
        <fullName evidence="2">Peptidase</fullName>
    </submittedName>
</protein>
<dbReference type="AlphaFoldDB" id="A0A084SFJ7"/>
<sequence length="206" mass="22825">MRWLKLSLLSLSLLAHTAAGAPRPLEGELRTGDLVFHTSRSRQSAAIQAATDSPLSHVGLVEVTPGGVYVVEAVQPVKRVPFAKWKARGVGGRLLVLRPEQLPESQRQAAVKEARRHLGKPYDWRFEWDDRAMYCSELARKAYSAAAGVDFGKMERLGTLDVKRLGPALQQRYGGKVPLELELITPASLAADERLTVVHNDFHEVR</sequence>
<feature type="chain" id="PRO_5001781300" evidence="1">
    <location>
        <begin position="22"/>
        <end position="206"/>
    </location>
</feature>
<name>A0A084SFJ7_9BACT</name>
<keyword evidence="1" id="KW-0732">Signal</keyword>
<evidence type="ECO:0000256" key="1">
    <source>
        <dbReference type="SAM" id="SignalP"/>
    </source>
</evidence>
<reference evidence="2 3" key="1">
    <citation type="submission" date="2014-07" db="EMBL/GenBank/DDBJ databases">
        <title>Draft Genome Sequence of Gephyronic Acid Producer, Cystobacter violaceus Strain Cb vi76.</title>
        <authorList>
            <person name="Stevens D.C."/>
            <person name="Young J."/>
            <person name="Carmichael R."/>
            <person name="Tan J."/>
            <person name="Taylor R.E."/>
        </authorList>
    </citation>
    <scope>NUCLEOTIDE SEQUENCE [LARGE SCALE GENOMIC DNA]</scope>
    <source>
        <strain evidence="2 3">Cb vi76</strain>
    </source>
</reference>
<dbReference type="Pfam" id="PF05708">
    <property type="entry name" value="Peptidase_C92"/>
    <property type="match status" value="1"/>
</dbReference>
<gene>
    <name evidence="2" type="ORF">Q664_49085</name>
</gene>
<accession>A0A084SFJ7</accession>
<dbReference type="RefSeq" id="WP_043412999.1">
    <property type="nucleotide sequence ID" value="NZ_JPMI01000390.1"/>
</dbReference>
<dbReference type="Gene3D" id="3.90.1720.10">
    <property type="entry name" value="endopeptidase domain like (from Nostoc punctiforme)"/>
    <property type="match status" value="1"/>
</dbReference>
<proteinExistence type="predicted"/>
<comment type="caution">
    <text evidence="2">The sequence shown here is derived from an EMBL/GenBank/DDBJ whole genome shotgun (WGS) entry which is preliminary data.</text>
</comment>
<dbReference type="EMBL" id="JPMI01000390">
    <property type="protein sequence ID" value="KFA87232.1"/>
    <property type="molecule type" value="Genomic_DNA"/>
</dbReference>
<evidence type="ECO:0000313" key="3">
    <source>
        <dbReference type="Proteomes" id="UP000028547"/>
    </source>
</evidence>